<dbReference type="PANTHER" id="PTHR42879">
    <property type="entry name" value="3-OXOACYL-(ACYL-CARRIER-PROTEIN) REDUCTASE"/>
    <property type="match status" value="1"/>
</dbReference>
<dbReference type="Proteomes" id="UP000602076">
    <property type="component" value="Unassembled WGS sequence"/>
</dbReference>
<keyword evidence="2" id="KW-0560">Oxidoreductase</keyword>
<accession>A0A927HBV8</accession>
<dbReference type="FunFam" id="3.40.50.720:FF:000173">
    <property type="entry name" value="3-oxoacyl-[acyl-carrier protein] reductase"/>
    <property type="match status" value="1"/>
</dbReference>
<dbReference type="PANTHER" id="PTHR42879:SF2">
    <property type="entry name" value="3-OXOACYL-[ACYL-CARRIER-PROTEIN] REDUCTASE FABG"/>
    <property type="match status" value="1"/>
</dbReference>
<dbReference type="PRINTS" id="PR00081">
    <property type="entry name" value="GDHRDH"/>
</dbReference>
<protein>
    <submittedName>
        <fullName evidence="3">SDR family oxidoreductase</fullName>
    </submittedName>
</protein>
<dbReference type="Pfam" id="PF13561">
    <property type="entry name" value="adh_short_C2"/>
    <property type="match status" value="1"/>
</dbReference>
<dbReference type="NCBIfam" id="NF047420">
    <property type="entry name" value="EF_P_mod_YmfI"/>
    <property type="match status" value="1"/>
</dbReference>
<evidence type="ECO:0000256" key="1">
    <source>
        <dbReference type="ARBA" id="ARBA00006484"/>
    </source>
</evidence>
<evidence type="ECO:0000313" key="3">
    <source>
        <dbReference type="EMBL" id="MBD3109374.1"/>
    </source>
</evidence>
<evidence type="ECO:0000313" key="4">
    <source>
        <dbReference type="Proteomes" id="UP000602076"/>
    </source>
</evidence>
<comment type="similarity">
    <text evidence="1">Belongs to the short-chain dehydrogenases/reductases (SDR) family.</text>
</comment>
<sequence length="241" mass="26437">MKEKYILITGASGGIGRETALKLAKEGYSLYLHYFRNEEAINTLMEQLQQYDGEFIPVQSDLAAKDGAEKLSSQIFSLDGIVYTCGKSYYGLIYDINDEIIQECMQLHLTSLFVLSQKLTDKLMKKNSSSIVVISSIWGDTGASCEVLYSMVKGGQNAFVKGLSKELAPMGVRVNAVSPGAVATEMMSSFNAEELEKIAEEIPLGRLAEPEEIAASISFLLSEQASYITGHILRVNGGWYT</sequence>
<proteinExistence type="inferred from homology"/>
<dbReference type="InterPro" id="IPR002347">
    <property type="entry name" value="SDR_fam"/>
</dbReference>
<dbReference type="AlphaFoldDB" id="A0A927HBV8"/>
<name>A0A927HBV8_9BACI</name>
<organism evidence="3 4">
    <name type="scientific">Peribacillus faecalis</name>
    <dbReference type="NCBI Taxonomy" id="2772559"/>
    <lineage>
        <taxon>Bacteria</taxon>
        <taxon>Bacillati</taxon>
        <taxon>Bacillota</taxon>
        <taxon>Bacilli</taxon>
        <taxon>Bacillales</taxon>
        <taxon>Bacillaceae</taxon>
        <taxon>Peribacillus</taxon>
    </lineage>
</organism>
<dbReference type="GO" id="GO:0016491">
    <property type="term" value="F:oxidoreductase activity"/>
    <property type="evidence" value="ECO:0007669"/>
    <property type="project" value="UniProtKB-KW"/>
</dbReference>
<dbReference type="InterPro" id="IPR050259">
    <property type="entry name" value="SDR"/>
</dbReference>
<comment type="caution">
    <text evidence="3">The sequence shown here is derived from an EMBL/GenBank/DDBJ whole genome shotgun (WGS) entry which is preliminary data.</text>
</comment>
<dbReference type="EMBL" id="JACXSI010000034">
    <property type="protein sequence ID" value="MBD3109374.1"/>
    <property type="molecule type" value="Genomic_DNA"/>
</dbReference>
<dbReference type="RefSeq" id="WP_190998910.1">
    <property type="nucleotide sequence ID" value="NZ_JACXSI010000034.1"/>
</dbReference>
<reference evidence="3" key="1">
    <citation type="submission" date="2020-09" db="EMBL/GenBank/DDBJ databases">
        <title>Bacillus faecalis sp. nov., a moderately halophilic bacterium isolated from cow faeces.</title>
        <authorList>
            <person name="Jiang L."/>
            <person name="Lee J."/>
        </authorList>
    </citation>
    <scope>NUCLEOTIDE SEQUENCE</scope>
    <source>
        <strain evidence="3">AGMB 02131</strain>
    </source>
</reference>
<dbReference type="CDD" id="cd05233">
    <property type="entry name" value="SDR_c"/>
    <property type="match status" value="1"/>
</dbReference>
<dbReference type="SUPFAM" id="SSF51735">
    <property type="entry name" value="NAD(P)-binding Rossmann-fold domains"/>
    <property type="match status" value="1"/>
</dbReference>
<dbReference type="Gene3D" id="3.40.50.720">
    <property type="entry name" value="NAD(P)-binding Rossmann-like Domain"/>
    <property type="match status" value="1"/>
</dbReference>
<keyword evidence="4" id="KW-1185">Reference proteome</keyword>
<dbReference type="InterPro" id="IPR036291">
    <property type="entry name" value="NAD(P)-bd_dom_sf"/>
</dbReference>
<evidence type="ECO:0000256" key="2">
    <source>
        <dbReference type="ARBA" id="ARBA00023002"/>
    </source>
</evidence>
<gene>
    <name evidence="3" type="ORF">IEO70_13585</name>
</gene>